<evidence type="ECO:0000256" key="5">
    <source>
        <dbReference type="ARBA" id="ARBA00023136"/>
    </source>
</evidence>
<evidence type="ECO:0000313" key="8">
    <source>
        <dbReference type="EMBL" id="ALP40792.1"/>
    </source>
</evidence>
<dbReference type="PANTHER" id="PTHR32322">
    <property type="entry name" value="INNER MEMBRANE TRANSPORTER"/>
    <property type="match status" value="1"/>
</dbReference>
<comment type="similarity">
    <text evidence="2">Belongs to the EamA transporter family.</text>
</comment>
<evidence type="ECO:0000256" key="1">
    <source>
        <dbReference type="ARBA" id="ARBA00004141"/>
    </source>
</evidence>
<dbReference type="PANTHER" id="PTHR32322:SF2">
    <property type="entry name" value="EAMA DOMAIN-CONTAINING PROTEIN"/>
    <property type="match status" value="1"/>
</dbReference>
<protein>
    <submittedName>
        <fullName evidence="8">Permease</fullName>
    </submittedName>
</protein>
<gene>
    <name evidence="8" type="primary">yijE</name>
    <name evidence="8" type="ORF">WL1483_1373</name>
</gene>
<feature type="transmembrane region" description="Helical" evidence="6">
    <location>
        <begin position="37"/>
        <end position="61"/>
    </location>
</feature>
<evidence type="ECO:0000313" key="9">
    <source>
        <dbReference type="Proteomes" id="UP000058114"/>
    </source>
</evidence>
<evidence type="ECO:0000256" key="2">
    <source>
        <dbReference type="ARBA" id="ARBA00007362"/>
    </source>
</evidence>
<feature type="transmembrane region" description="Helical" evidence="6">
    <location>
        <begin position="250"/>
        <end position="271"/>
    </location>
</feature>
<comment type="subcellular location">
    <subcellularLocation>
        <location evidence="1">Membrane</location>
        <topology evidence="1">Multi-pass membrane protein</topology>
    </subcellularLocation>
</comment>
<reference evidence="9" key="1">
    <citation type="submission" date="2015-10" db="EMBL/GenBank/DDBJ databases">
        <title>Complete Genome Sequence of Aeromonas schubertii strain WL1483.</title>
        <authorList>
            <person name="Liu L."/>
        </authorList>
    </citation>
    <scope>NUCLEOTIDE SEQUENCE [LARGE SCALE GENOMIC DNA]</scope>
    <source>
        <strain evidence="9">WL1483</strain>
    </source>
</reference>
<evidence type="ECO:0000256" key="3">
    <source>
        <dbReference type="ARBA" id="ARBA00022692"/>
    </source>
</evidence>
<dbReference type="KEGG" id="asr:WL1483_1373"/>
<reference evidence="8 9" key="2">
    <citation type="journal article" date="2016" name="Genome Announc.">
        <title>Complete Genome Sequence of the Highly Virulent Aeromonas schubertii Strain WL1483, Isolated from Diseased Snakehead Fish (Channa argus) in China.</title>
        <authorList>
            <person name="Liu L."/>
            <person name="Li N."/>
            <person name="Zhang D."/>
            <person name="Fu X."/>
            <person name="Shi C."/>
            <person name="Lin Q."/>
            <person name="Hao G."/>
        </authorList>
    </citation>
    <scope>NUCLEOTIDE SEQUENCE [LARGE SCALE GENOMIC DNA]</scope>
    <source>
        <strain evidence="8 9">WL1483</strain>
    </source>
</reference>
<dbReference type="InterPro" id="IPR037185">
    <property type="entry name" value="EmrE-like"/>
</dbReference>
<organism evidence="8 9">
    <name type="scientific">Aeromonas schubertii</name>
    <dbReference type="NCBI Taxonomy" id="652"/>
    <lineage>
        <taxon>Bacteria</taxon>
        <taxon>Pseudomonadati</taxon>
        <taxon>Pseudomonadota</taxon>
        <taxon>Gammaproteobacteria</taxon>
        <taxon>Aeromonadales</taxon>
        <taxon>Aeromonadaceae</taxon>
        <taxon>Aeromonas</taxon>
    </lineage>
</organism>
<keyword evidence="4 6" id="KW-1133">Transmembrane helix</keyword>
<dbReference type="InterPro" id="IPR000620">
    <property type="entry name" value="EamA_dom"/>
</dbReference>
<evidence type="ECO:0000256" key="6">
    <source>
        <dbReference type="SAM" id="Phobius"/>
    </source>
</evidence>
<feature type="transmembrane region" description="Helical" evidence="6">
    <location>
        <begin position="73"/>
        <end position="96"/>
    </location>
</feature>
<dbReference type="GO" id="GO:0016020">
    <property type="term" value="C:membrane"/>
    <property type="evidence" value="ECO:0007669"/>
    <property type="project" value="UniProtKB-SubCell"/>
</dbReference>
<dbReference type="EMBL" id="CP013067">
    <property type="protein sequence ID" value="ALP40792.1"/>
    <property type="molecule type" value="Genomic_DNA"/>
</dbReference>
<feature type="domain" description="EamA" evidence="7">
    <location>
        <begin position="159"/>
        <end position="294"/>
    </location>
</feature>
<feature type="domain" description="EamA" evidence="7">
    <location>
        <begin position="20"/>
        <end position="146"/>
    </location>
</feature>
<sequence>MHTGEERGVKINLPALGGLVLLTGIWSYSWIMMKQVTAYAGAFDFTALRCLFGALLLMGVLRLRGRRYLRPTPFRFTLAIALFQTCGMVGLAQWALVSGGAGKVAILSYTMPFWVVIFAALFLGERMGRLQYLAVALAGAGLMLVITPWQIAADSLGSALLAIASGISWGISAIVVKRLYARHPGVDLLSVTAWQMLYASAVMGVIALLVPQRPIEWHPYLFGALAYSAILATALAWSLWLVVLKHLPAAIASLSTLSVPVCGVLLSWWLLGENPGGVEGSGIALIALALLLIVLGRKRPA</sequence>
<feature type="transmembrane region" description="Helical" evidence="6">
    <location>
        <begin position="222"/>
        <end position="243"/>
    </location>
</feature>
<dbReference type="Pfam" id="PF00892">
    <property type="entry name" value="EamA"/>
    <property type="match status" value="2"/>
</dbReference>
<name>A0A0S2SGF6_9GAMM</name>
<dbReference type="PATRIC" id="fig|652.5.peg.3009"/>
<keyword evidence="5 6" id="KW-0472">Membrane</keyword>
<feature type="transmembrane region" description="Helical" evidence="6">
    <location>
        <begin position="102"/>
        <end position="123"/>
    </location>
</feature>
<keyword evidence="3 6" id="KW-0812">Transmembrane</keyword>
<dbReference type="InterPro" id="IPR050638">
    <property type="entry name" value="AA-Vitamin_Transporters"/>
</dbReference>
<feature type="transmembrane region" description="Helical" evidence="6">
    <location>
        <begin position="157"/>
        <end position="176"/>
    </location>
</feature>
<dbReference type="Proteomes" id="UP000058114">
    <property type="component" value="Chromosome"/>
</dbReference>
<evidence type="ECO:0000256" key="4">
    <source>
        <dbReference type="ARBA" id="ARBA00022989"/>
    </source>
</evidence>
<feature type="transmembrane region" description="Helical" evidence="6">
    <location>
        <begin position="277"/>
        <end position="295"/>
    </location>
</feature>
<dbReference type="AlphaFoldDB" id="A0A0S2SGF6"/>
<proteinExistence type="inferred from homology"/>
<dbReference type="SUPFAM" id="SSF103481">
    <property type="entry name" value="Multidrug resistance efflux transporter EmrE"/>
    <property type="match status" value="2"/>
</dbReference>
<feature type="transmembrane region" description="Helical" evidence="6">
    <location>
        <begin position="130"/>
        <end position="151"/>
    </location>
</feature>
<accession>A0A0S2SGF6</accession>
<feature type="transmembrane region" description="Helical" evidence="6">
    <location>
        <begin position="12"/>
        <end position="31"/>
    </location>
</feature>
<evidence type="ECO:0000259" key="7">
    <source>
        <dbReference type="Pfam" id="PF00892"/>
    </source>
</evidence>
<feature type="transmembrane region" description="Helical" evidence="6">
    <location>
        <begin position="188"/>
        <end position="210"/>
    </location>
</feature>